<feature type="region of interest" description="Disordered" evidence="1">
    <location>
        <begin position="72"/>
        <end position="96"/>
    </location>
</feature>
<comment type="caution">
    <text evidence="2">The sequence shown here is derived from an EMBL/GenBank/DDBJ whole genome shotgun (WGS) entry which is preliminary data.</text>
</comment>
<keyword evidence="3" id="KW-1185">Reference proteome</keyword>
<reference evidence="2 3" key="1">
    <citation type="journal article" date="2021" name="Plant Biotechnol. J.">
        <title>Multi-omics assisted identification of the key and species-specific regulatory components of drought-tolerant mechanisms in Gossypium stocksii.</title>
        <authorList>
            <person name="Yu D."/>
            <person name="Ke L."/>
            <person name="Zhang D."/>
            <person name="Wu Y."/>
            <person name="Sun Y."/>
            <person name="Mei J."/>
            <person name="Sun J."/>
            <person name="Sun Y."/>
        </authorList>
    </citation>
    <scope>NUCLEOTIDE SEQUENCE [LARGE SCALE GENOMIC DNA]</scope>
    <source>
        <strain evidence="3">cv. E1</strain>
        <tissue evidence="2">Leaf</tissue>
    </source>
</reference>
<protein>
    <submittedName>
        <fullName evidence="2">Uncharacterized protein</fullName>
    </submittedName>
</protein>
<evidence type="ECO:0000313" key="2">
    <source>
        <dbReference type="EMBL" id="KAH1056158.1"/>
    </source>
</evidence>
<sequence length="96" mass="10711">IRSQNWLITLGIPYSSPSSSKANTCIGGARSNPKPHTSLNQALYMNIKVIFKKFHTKERAIIVHSKKLVTKKYSKMSRPSGDTPMLKRVNSHSQSG</sequence>
<feature type="non-terminal residue" evidence="2">
    <location>
        <position position="1"/>
    </location>
</feature>
<name>A0A9D3URQ6_9ROSI</name>
<evidence type="ECO:0000313" key="3">
    <source>
        <dbReference type="Proteomes" id="UP000828251"/>
    </source>
</evidence>
<evidence type="ECO:0000256" key="1">
    <source>
        <dbReference type="SAM" id="MobiDB-lite"/>
    </source>
</evidence>
<gene>
    <name evidence="2" type="ORF">J1N35_034223</name>
</gene>
<accession>A0A9D3URQ6</accession>
<dbReference type="AlphaFoldDB" id="A0A9D3URQ6"/>
<dbReference type="Proteomes" id="UP000828251">
    <property type="component" value="Unassembled WGS sequence"/>
</dbReference>
<proteinExistence type="predicted"/>
<dbReference type="EMBL" id="JAIQCV010000010">
    <property type="protein sequence ID" value="KAH1056158.1"/>
    <property type="molecule type" value="Genomic_DNA"/>
</dbReference>
<organism evidence="2 3">
    <name type="scientific">Gossypium stocksii</name>
    <dbReference type="NCBI Taxonomy" id="47602"/>
    <lineage>
        <taxon>Eukaryota</taxon>
        <taxon>Viridiplantae</taxon>
        <taxon>Streptophyta</taxon>
        <taxon>Embryophyta</taxon>
        <taxon>Tracheophyta</taxon>
        <taxon>Spermatophyta</taxon>
        <taxon>Magnoliopsida</taxon>
        <taxon>eudicotyledons</taxon>
        <taxon>Gunneridae</taxon>
        <taxon>Pentapetalae</taxon>
        <taxon>rosids</taxon>
        <taxon>malvids</taxon>
        <taxon>Malvales</taxon>
        <taxon>Malvaceae</taxon>
        <taxon>Malvoideae</taxon>
        <taxon>Gossypium</taxon>
    </lineage>
</organism>